<organism evidence="3 4">
    <name type="scientific">Mycena alexandri</name>
    <dbReference type="NCBI Taxonomy" id="1745969"/>
    <lineage>
        <taxon>Eukaryota</taxon>
        <taxon>Fungi</taxon>
        <taxon>Dikarya</taxon>
        <taxon>Basidiomycota</taxon>
        <taxon>Agaricomycotina</taxon>
        <taxon>Agaricomycetes</taxon>
        <taxon>Agaricomycetidae</taxon>
        <taxon>Agaricales</taxon>
        <taxon>Marasmiineae</taxon>
        <taxon>Mycenaceae</taxon>
        <taxon>Mycena</taxon>
    </lineage>
</organism>
<comment type="caution">
    <text evidence="3">The sequence shown here is derived from an EMBL/GenBank/DDBJ whole genome shotgun (WGS) entry which is preliminary data.</text>
</comment>
<feature type="region of interest" description="Disordered" evidence="1">
    <location>
        <begin position="1"/>
        <end position="28"/>
    </location>
</feature>
<reference evidence="3" key="1">
    <citation type="submission" date="2023-03" db="EMBL/GenBank/DDBJ databases">
        <title>Massive genome expansion in bonnet fungi (Mycena s.s.) driven by repeated elements and novel gene families across ecological guilds.</title>
        <authorList>
            <consortium name="Lawrence Berkeley National Laboratory"/>
            <person name="Harder C.B."/>
            <person name="Miyauchi S."/>
            <person name="Viragh M."/>
            <person name="Kuo A."/>
            <person name="Thoen E."/>
            <person name="Andreopoulos B."/>
            <person name="Lu D."/>
            <person name="Skrede I."/>
            <person name="Drula E."/>
            <person name="Henrissat B."/>
            <person name="Morin E."/>
            <person name="Kohler A."/>
            <person name="Barry K."/>
            <person name="LaButti K."/>
            <person name="Morin E."/>
            <person name="Salamov A."/>
            <person name="Lipzen A."/>
            <person name="Mereny Z."/>
            <person name="Hegedus B."/>
            <person name="Baldrian P."/>
            <person name="Stursova M."/>
            <person name="Weitz H."/>
            <person name="Taylor A."/>
            <person name="Grigoriev I.V."/>
            <person name="Nagy L.G."/>
            <person name="Martin F."/>
            <person name="Kauserud H."/>
        </authorList>
    </citation>
    <scope>NUCLEOTIDE SEQUENCE</scope>
    <source>
        <strain evidence="3">CBHHK200</strain>
    </source>
</reference>
<feature type="compositionally biased region" description="Polar residues" evidence="1">
    <location>
        <begin position="1"/>
        <end position="15"/>
    </location>
</feature>
<keyword evidence="2" id="KW-0472">Membrane</keyword>
<keyword evidence="2" id="KW-0812">Transmembrane</keyword>
<protein>
    <submittedName>
        <fullName evidence="3">Uncharacterized protein</fullName>
    </submittedName>
</protein>
<feature type="transmembrane region" description="Helical" evidence="2">
    <location>
        <begin position="191"/>
        <end position="216"/>
    </location>
</feature>
<dbReference type="AlphaFoldDB" id="A0AAD6TB62"/>
<feature type="transmembrane region" description="Helical" evidence="2">
    <location>
        <begin position="150"/>
        <end position="171"/>
    </location>
</feature>
<feature type="transmembrane region" description="Helical" evidence="2">
    <location>
        <begin position="109"/>
        <end position="129"/>
    </location>
</feature>
<dbReference type="Proteomes" id="UP001218188">
    <property type="component" value="Unassembled WGS sequence"/>
</dbReference>
<evidence type="ECO:0000256" key="1">
    <source>
        <dbReference type="SAM" id="MobiDB-lite"/>
    </source>
</evidence>
<keyword evidence="2" id="KW-1133">Transmembrane helix</keyword>
<evidence type="ECO:0000256" key="2">
    <source>
        <dbReference type="SAM" id="Phobius"/>
    </source>
</evidence>
<proteinExistence type="predicted"/>
<accession>A0AAD6TB62</accession>
<name>A0AAD6TB62_9AGAR</name>
<evidence type="ECO:0000313" key="3">
    <source>
        <dbReference type="EMBL" id="KAJ7043231.1"/>
    </source>
</evidence>
<keyword evidence="4" id="KW-1185">Reference proteome</keyword>
<sequence length="233" mass="23850">MSYISTTSASRSVPKSESAFVGEPPPLPQTVLQSGFDNNSSVALGRRAPSRRSQRSIPSPLKGTAILAAFLPLPPLVSLIYLAVGHVVLRAAHPSLYAPVPLISSVRAAAVGGAILALPLAVLLYLLLFPTKPPDPEDFFDDDEGAVGEVLVVYGTYALCGALALTIGAIAGALGTVCLPASLMLTAAEAAAAGIVGGAILCSGLGLAAAFAYFFWRRPKNPDTMSTTATTTS</sequence>
<gene>
    <name evidence="3" type="ORF">C8F04DRAFT_1074151</name>
</gene>
<feature type="transmembrane region" description="Helical" evidence="2">
    <location>
        <begin position="65"/>
        <end position="89"/>
    </location>
</feature>
<evidence type="ECO:0000313" key="4">
    <source>
        <dbReference type="Proteomes" id="UP001218188"/>
    </source>
</evidence>
<dbReference type="EMBL" id="JARJCM010000010">
    <property type="protein sequence ID" value="KAJ7043231.1"/>
    <property type="molecule type" value="Genomic_DNA"/>
</dbReference>